<dbReference type="RefSeq" id="WP_244075941.1">
    <property type="nucleotide sequence ID" value="NZ_AP025581.1"/>
</dbReference>
<evidence type="ECO:0000256" key="1">
    <source>
        <dbReference type="ARBA" id="ARBA00022801"/>
    </source>
</evidence>
<dbReference type="GO" id="GO:0005975">
    <property type="term" value="P:carbohydrate metabolic process"/>
    <property type="evidence" value="ECO:0007669"/>
    <property type="project" value="UniProtKB-ARBA"/>
</dbReference>
<sequence length="789" mass="88788">MSYFKIFRMAAGALFWALALLSPAGVSSQTLELSGAQVVTSGDDPLVRKAAEVLVDELALRTGVTLSAAGTADGVQILIGRESDLAAGNAALGRELGALPPTGTEGYKLLVAEDGKCVVVAGNDPRGVLYGVGRLLRSCELRKGSILLPAATTVSSTPQYAVRGHELHPSPRAKSPDEAWAKENFEQYVRELALFGMNSIEMLRHVPADYIRIAKSYGLDVWIVTYDNGPDFESERGEATELRFRENIFKRLPTIDHWCIKSGDPGDLTLERFFSFSEKEVALLKRYHPEAKVWLSPQHFVDAPMSYFEEFCRRANVVKWADGVVFGPWCRMSFEQLRAKIRPGLPIRNFPDITHIYSSQYPARSIDLPMAMTLGRICINPSPVAQKHIHNLYAGLGVGSLTYSEGTNDDLNKFFWLGQDWDASTEAEASVFDYARYFIGPDLAADFTAGIFALERNLIGPLAENEEIDTTLKMWQSMEERADDATMRNPRFLMPLLRAYYDAYIYRRWLHELDVESRAYDALKEAPKRGSSRALSRTRAILGEARRKPVAQELKRRCEELYEAVYHDEGRWTMEYQHCPLMDQIDLPLNDSEWLLMRIDEIDALADNEERVEQIMALVGRTDPGEGGFYYNLGDFSSERVTGIDAAWERDPSHLETPHCGLGAKMKKGFVMTHLGFDGKPVPRAWLTQAGIYYDQPLKLTFDGFDPAATYRVRIVYVGEANKFRSHVRLDADGCRIHDAIRLSGDVVREFDLPAEATRDGRVTLSWQCDTGERGVHVAELFFLKNQQK</sequence>
<feature type="chain" id="PRO_5041301650" description="Alpha glucuronidase N-terminal domain-containing protein" evidence="2">
    <location>
        <begin position="29"/>
        <end position="789"/>
    </location>
</feature>
<reference evidence="3" key="1">
    <citation type="submission" date="2022-01" db="EMBL/GenBank/DDBJ databases">
        <title>Novel bile acid biosynthetic pathways are enriched in the microbiome of centenarians.</title>
        <authorList>
            <person name="Sato Y."/>
            <person name="Atarashi K."/>
            <person name="Plichta R.D."/>
            <person name="Arai Y."/>
            <person name="Sasajima S."/>
            <person name="Kearney M.S."/>
            <person name="Suda W."/>
            <person name="Takeshita K."/>
            <person name="Sasaki T."/>
            <person name="Okamoto S."/>
            <person name="Skelly N.A."/>
            <person name="Okamura Y."/>
            <person name="Vlamakis H."/>
            <person name="Li Y."/>
            <person name="Tanoue T."/>
            <person name="Takei H."/>
            <person name="Nittono H."/>
            <person name="Narushima S."/>
            <person name="Irie J."/>
            <person name="Itoh H."/>
            <person name="Moriya K."/>
            <person name="Sugiura Y."/>
            <person name="Suematsu M."/>
            <person name="Moritoki N."/>
            <person name="Shibata S."/>
            <person name="Littman R.D."/>
            <person name="Fischbach A.M."/>
            <person name="Uwamino Y."/>
            <person name="Inoue T."/>
            <person name="Honda A."/>
            <person name="Hattori M."/>
            <person name="Murai T."/>
            <person name="Xavier J.R."/>
            <person name="Hirose N."/>
            <person name="Honda K."/>
        </authorList>
    </citation>
    <scope>NUCLEOTIDE SEQUENCE</scope>
    <source>
        <strain evidence="3">CE91-St16</strain>
    </source>
</reference>
<dbReference type="Proteomes" id="UP001055105">
    <property type="component" value="Unassembled WGS sequence"/>
</dbReference>
<organism evidence="3 4">
    <name type="scientific">Alistipes finegoldii</name>
    <dbReference type="NCBI Taxonomy" id="214856"/>
    <lineage>
        <taxon>Bacteria</taxon>
        <taxon>Pseudomonadati</taxon>
        <taxon>Bacteroidota</taxon>
        <taxon>Bacteroidia</taxon>
        <taxon>Bacteroidales</taxon>
        <taxon>Rikenellaceae</taxon>
        <taxon>Alistipes</taxon>
    </lineage>
</organism>
<evidence type="ECO:0000313" key="4">
    <source>
        <dbReference type="Proteomes" id="UP001055105"/>
    </source>
</evidence>
<evidence type="ECO:0000313" key="3">
    <source>
        <dbReference type="EMBL" id="GKI17373.1"/>
    </source>
</evidence>
<protein>
    <recommendedName>
        <fullName evidence="5">Alpha glucuronidase N-terminal domain-containing protein</fullName>
    </recommendedName>
</protein>
<evidence type="ECO:0000256" key="2">
    <source>
        <dbReference type="SAM" id="SignalP"/>
    </source>
</evidence>
<accession>A0AA37KNM1</accession>
<dbReference type="GO" id="GO:0016787">
    <property type="term" value="F:hydrolase activity"/>
    <property type="evidence" value="ECO:0007669"/>
    <property type="project" value="UniProtKB-KW"/>
</dbReference>
<dbReference type="Gene3D" id="3.30.379.10">
    <property type="entry name" value="Chitobiase/beta-hexosaminidase domain 2-like"/>
    <property type="match status" value="1"/>
</dbReference>
<feature type="signal peptide" evidence="2">
    <location>
        <begin position="1"/>
        <end position="28"/>
    </location>
</feature>
<keyword evidence="2" id="KW-0732">Signal</keyword>
<proteinExistence type="predicted"/>
<dbReference type="AlphaFoldDB" id="A0AA37KNM1"/>
<keyword evidence="1" id="KW-0378">Hydrolase</keyword>
<dbReference type="InterPro" id="IPR029018">
    <property type="entry name" value="Hex-like_dom2"/>
</dbReference>
<dbReference type="EMBL" id="BQOL01000001">
    <property type="protein sequence ID" value="GKI17373.1"/>
    <property type="molecule type" value="Genomic_DNA"/>
</dbReference>
<comment type="caution">
    <text evidence="3">The sequence shown here is derived from an EMBL/GenBank/DDBJ whole genome shotgun (WGS) entry which is preliminary data.</text>
</comment>
<name>A0AA37KNM1_9BACT</name>
<dbReference type="SUPFAM" id="SSF55545">
    <property type="entry name" value="beta-N-acetylhexosaminidase-like domain"/>
    <property type="match status" value="1"/>
</dbReference>
<evidence type="ECO:0008006" key="5">
    <source>
        <dbReference type="Google" id="ProtNLM"/>
    </source>
</evidence>
<gene>
    <name evidence="3" type="ORF">CE91St16_02810</name>
</gene>